<feature type="transmembrane region" description="Helical" evidence="2">
    <location>
        <begin position="96"/>
        <end position="122"/>
    </location>
</feature>
<feature type="transmembrane region" description="Helical" evidence="2">
    <location>
        <begin position="52"/>
        <end position="70"/>
    </location>
</feature>
<gene>
    <name evidence="4" type="ORF">ACFS27_19535</name>
</gene>
<dbReference type="RefSeq" id="WP_377186161.1">
    <property type="nucleotide sequence ID" value="NZ_JBHUOG010000002.1"/>
</dbReference>
<protein>
    <submittedName>
        <fullName evidence="4">SLC13 family permease</fullName>
    </submittedName>
</protein>
<proteinExistence type="predicted"/>
<keyword evidence="2" id="KW-1133">Transmembrane helix</keyword>
<feature type="transmembrane region" description="Helical" evidence="2">
    <location>
        <begin position="134"/>
        <end position="159"/>
    </location>
</feature>
<feature type="transmembrane region" description="Helical" evidence="2">
    <location>
        <begin position="284"/>
        <end position="300"/>
    </location>
</feature>
<feature type="transmembrane region" description="Helical" evidence="2">
    <location>
        <begin position="435"/>
        <end position="459"/>
    </location>
</feature>
<keyword evidence="2" id="KW-0472">Membrane</keyword>
<keyword evidence="5" id="KW-1185">Reference proteome</keyword>
<evidence type="ECO:0000259" key="3">
    <source>
        <dbReference type="Pfam" id="PF07158"/>
    </source>
</evidence>
<reference evidence="5" key="1">
    <citation type="journal article" date="2019" name="Int. J. Syst. Evol. Microbiol.">
        <title>The Global Catalogue of Microorganisms (GCM) 10K type strain sequencing project: providing services to taxonomists for standard genome sequencing and annotation.</title>
        <authorList>
            <consortium name="The Broad Institute Genomics Platform"/>
            <consortium name="The Broad Institute Genome Sequencing Center for Infectious Disease"/>
            <person name="Wu L."/>
            <person name="Ma J."/>
        </authorList>
    </citation>
    <scope>NUCLEOTIDE SEQUENCE [LARGE SCALE GENOMIC DNA]</scope>
    <source>
        <strain evidence="5">CCM 7044</strain>
    </source>
</reference>
<evidence type="ECO:0000313" key="4">
    <source>
        <dbReference type="EMBL" id="MFD2795763.1"/>
    </source>
</evidence>
<feature type="region of interest" description="Disordered" evidence="1">
    <location>
        <begin position="203"/>
        <end position="245"/>
    </location>
</feature>
<evidence type="ECO:0000256" key="2">
    <source>
        <dbReference type="SAM" id="Phobius"/>
    </source>
</evidence>
<evidence type="ECO:0000313" key="5">
    <source>
        <dbReference type="Proteomes" id="UP001597479"/>
    </source>
</evidence>
<dbReference type="Pfam" id="PF07158">
    <property type="entry name" value="MatC_N"/>
    <property type="match status" value="1"/>
</dbReference>
<feature type="compositionally biased region" description="Gly residues" evidence="1">
    <location>
        <begin position="210"/>
        <end position="235"/>
    </location>
</feature>
<name>A0ABW5VVU2_9MICO</name>
<dbReference type="EMBL" id="JBHUOG010000002">
    <property type="protein sequence ID" value="MFD2795763.1"/>
    <property type="molecule type" value="Genomic_DNA"/>
</dbReference>
<feature type="transmembrane region" description="Helical" evidence="2">
    <location>
        <begin position="256"/>
        <end position="278"/>
    </location>
</feature>
<feature type="transmembrane region" description="Helical" evidence="2">
    <location>
        <begin position="396"/>
        <end position="423"/>
    </location>
</feature>
<comment type="caution">
    <text evidence="4">The sequence shown here is derived from an EMBL/GenBank/DDBJ whole genome shotgun (WGS) entry which is preliminary data.</text>
</comment>
<dbReference type="Proteomes" id="UP001597479">
    <property type="component" value="Unassembled WGS sequence"/>
</dbReference>
<sequence>MTAEIIALIGLAAVFGVSALRHIHMGALALVAAFIVGIGVVGESLDDVLGGFPVDALIILLGITYLFGIARETGTITWLVDRSIGLIGDRVALLPWGLWLVATGVACLGTSHAAFAVVPIAMSLAATHRISSTMMAIAMSSAIVGGALAPTSIVGITVQTVASSADIRYDAGLMFGLSVGVNALVVLVAFFMFGGRELIQRSRQASGSSSDGGPGAPSDGGSGSSGGGAGRGASRGSGTATATLTRTEAPVETARLTAMQVLVLASIVVLIGGFFLLTQLEVDVNLGVVALTIAVILALVDPGVGRRAITKVDWSTILLLGGIITYVEVLTRLGAIDQLGEAARSVSDPLVAAFVICVVAGLVSAFASTIGIIGALIPLAVPLLVPGGGLEMTGFIYALAISASLVDCAPFGTTGATIVASTVEVDRARVNRNLTVWGLSMVIITPVVTLLTMVVPFVWF</sequence>
<accession>A0ABW5VVU2</accession>
<feature type="transmembrane region" description="Helical" evidence="2">
    <location>
        <begin position="312"/>
        <end position="331"/>
    </location>
</feature>
<feature type="domain" description="Dicarboxylate carrier MatC N-terminal" evidence="3">
    <location>
        <begin position="1"/>
        <end position="146"/>
    </location>
</feature>
<feature type="transmembrane region" description="Helical" evidence="2">
    <location>
        <begin position="351"/>
        <end position="384"/>
    </location>
</feature>
<keyword evidence="2" id="KW-0812">Transmembrane</keyword>
<organism evidence="4 5">
    <name type="scientific">Promicromonospora vindobonensis</name>
    <dbReference type="NCBI Taxonomy" id="195748"/>
    <lineage>
        <taxon>Bacteria</taxon>
        <taxon>Bacillati</taxon>
        <taxon>Actinomycetota</taxon>
        <taxon>Actinomycetes</taxon>
        <taxon>Micrococcales</taxon>
        <taxon>Promicromonosporaceae</taxon>
        <taxon>Promicromonospora</taxon>
    </lineage>
</organism>
<evidence type="ECO:0000256" key="1">
    <source>
        <dbReference type="SAM" id="MobiDB-lite"/>
    </source>
</evidence>
<dbReference type="InterPro" id="IPR009827">
    <property type="entry name" value="MatC_N"/>
</dbReference>
<feature type="transmembrane region" description="Helical" evidence="2">
    <location>
        <begin position="171"/>
        <end position="193"/>
    </location>
</feature>